<comment type="caution">
    <text evidence="6">The sequence shown here is derived from an EMBL/GenBank/DDBJ whole genome shotgun (WGS) entry which is preliminary data.</text>
</comment>
<gene>
    <name evidence="6" type="ORF">FJM51_05840</name>
</gene>
<dbReference type="EMBL" id="VFRP01000003">
    <property type="protein sequence ID" value="TPE52693.1"/>
    <property type="molecule type" value="Genomic_DNA"/>
</dbReference>
<evidence type="ECO:0000256" key="3">
    <source>
        <dbReference type="ARBA" id="ARBA00022729"/>
    </source>
</evidence>
<dbReference type="InterPro" id="IPR028082">
    <property type="entry name" value="Peripla_BP_I"/>
</dbReference>
<dbReference type="Proteomes" id="UP000319255">
    <property type="component" value="Unassembled WGS sequence"/>
</dbReference>
<sequence length="313" mass="32916">MKKLALATILGACAALPASAQTIGVTLPNFDNMFQTLIKNAMTDYAATLDGVTLQMEDAQLDIGRQLSQVQNFIASGVDGIIVSVVDSDATVAMTKAAQEAGIPLVYVNTGPSDPSGLPEGQAFVASNELDSGTLEAQEVCRQLKAARKSEAKAVILIGDLSNEAARLRTQDVHDVFATPECSFITIVDEQTGAWQRQNAADLVTNWLAAGTQFDAVVSNNDEMAIGAIQALRGAGVPMEDVVVGGIDATADGLAAMQAGDLDVTVFQDAAGQGRGSVDAALKLIKGEKLDTQIYIPFELVTKDNMDKYLHIN</sequence>
<dbReference type="SUPFAM" id="SSF53822">
    <property type="entry name" value="Periplasmic binding protein-like I"/>
    <property type="match status" value="1"/>
</dbReference>
<feature type="signal peptide" evidence="4">
    <location>
        <begin position="1"/>
        <end position="20"/>
    </location>
</feature>
<protein>
    <submittedName>
        <fullName evidence="6">Sugar ABC transporter substrate-binding protein</fullName>
    </submittedName>
</protein>
<keyword evidence="3 4" id="KW-0732">Signal</keyword>
<dbReference type="RefSeq" id="WP_140453175.1">
    <property type="nucleotide sequence ID" value="NZ_VFRP01000003.1"/>
</dbReference>
<name>A0A501WSJ6_9RHOB</name>
<dbReference type="Pfam" id="PF13407">
    <property type="entry name" value="Peripla_BP_4"/>
    <property type="match status" value="1"/>
</dbReference>
<feature type="domain" description="Periplasmic binding protein" evidence="5">
    <location>
        <begin position="23"/>
        <end position="289"/>
    </location>
</feature>
<comment type="subcellular location">
    <subcellularLocation>
        <location evidence="1">Cell envelope</location>
    </subcellularLocation>
</comment>
<reference evidence="6 7" key="1">
    <citation type="submission" date="2019-06" db="EMBL/GenBank/DDBJ databases">
        <title>A novel bacterium of genus Amaricoccus, isolated from marine sediment.</title>
        <authorList>
            <person name="Huang H."/>
            <person name="Mo K."/>
            <person name="Hu Y."/>
        </authorList>
    </citation>
    <scope>NUCLEOTIDE SEQUENCE [LARGE SCALE GENOMIC DNA]</scope>
    <source>
        <strain evidence="6 7">HB172011</strain>
    </source>
</reference>
<evidence type="ECO:0000256" key="4">
    <source>
        <dbReference type="SAM" id="SignalP"/>
    </source>
</evidence>
<feature type="chain" id="PRO_5021464032" evidence="4">
    <location>
        <begin position="21"/>
        <end position="313"/>
    </location>
</feature>
<dbReference type="GO" id="GO:0030313">
    <property type="term" value="C:cell envelope"/>
    <property type="evidence" value="ECO:0007669"/>
    <property type="project" value="UniProtKB-SubCell"/>
</dbReference>
<evidence type="ECO:0000256" key="2">
    <source>
        <dbReference type="ARBA" id="ARBA00007639"/>
    </source>
</evidence>
<dbReference type="PANTHER" id="PTHR46847:SF1">
    <property type="entry name" value="D-ALLOSE-BINDING PERIPLASMIC PROTEIN-RELATED"/>
    <property type="match status" value="1"/>
</dbReference>
<dbReference type="AlphaFoldDB" id="A0A501WSJ6"/>
<organism evidence="6 7">
    <name type="scientific">Amaricoccus solimangrovi</name>
    <dbReference type="NCBI Taxonomy" id="2589815"/>
    <lineage>
        <taxon>Bacteria</taxon>
        <taxon>Pseudomonadati</taxon>
        <taxon>Pseudomonadota</taxon>
        <taxon>Alphaproteobacteria</taxon>
        <taxon>Rhodobacterales</taxon>
        <taxon>Paracoccaceae</taxon>
        <taxon>Amaricoccus</taxon>
    </lineage>
</organism>
<proteinExistence type="inferred from homology"/>
<evidence type="ECO:0000313" key="6">
    <source>
        <dbReference type="EMBL" id="TPE52693.1"/>
    </source>
</evidence>
<dbReference type="PANTHER" id="PTHR46847">
    <property type="entry name" value="D-ALLOSE-BINDING PERIPLASMIC PROTEIN-RELATED"/>
    <property type="match status" value="1"/>
</dbReference>
<evidence type="ECO:0000313" key="7">
    <source>
        <dbReference type="Proteomes" id="UP000319255"/>
    </source>
</evidence>
<dbReference type="Gene3D" id="3.40.50.2300">
    <property type="match status" value="2"/>
</dbReference>
<dbReference type="GO" id="GO:0030246">
    <property type="term" value="F:carbohydrate binding"/>
    <property type="evidence" value="ECO:0007669"/>
    <property type="project" value="UniProtKB-ARBA"/>
</dbReference>
<evidence type="ECO:0000259" key="5">
    <source>
        <dbReference type="Pfam" id="PF13407"/>
    </source>
</evidence>
<accession>A0A501WSJ6</accession>
<comment type="similarity">
    <text evidence="2">Belongs to the bacterial solute-binding protein 2 family.</text>
</comment>
<dbReference type="InterPro" id="IPR025997">
    <property type="entry name" value="SBP_2_dom"/>
</dbReference>
<evidence type="ECO:0000256" key="1">
    <source>
        <dbReference type="ARBA" id="ARBA00004196"/>
    </source>
</evidence>
<dbReference type="OrthoDB" id="9773673at2"/>
<keyword evidence="7" id="KW-1185">Reference proteome</keyword>
<dbReference type="CDD" id="cd06301">
    <property type="entry name" value="PBP1_rhizopine_binding-like"/>
    <property type="match status" value="1"/>
</dbReference>